<dbReference type="InterPro" id="IPR037026">
    <property type="entry name" value="Vgr_OB-fold_dom_sf"/>
</dbReference>
<dbReference type="InterPro" id="IPR006533">
    <property type="entry name" value="T6SS_Vgr_RhsGE"/>
</dbReference>
<dbReference type="NCBIfam" id="TIGR01646">
    <property type="entry name" value="vgr_GE"/>
    <property type="match status" value="1"/>
</dbReference>
<evidence type="ECO:0000313" key="2">
    <source>
        <dbReference type="EMBL" id="PZX39614.1"/>
    </source>
</evidence>
<protein>
    <submittedName>
        <fullName evidence="2">Rhs element Vgr protein</fullName>
    </submittedName>
</protein>
<gene>
    <name evidence="2" type="ORF">LX97_01968</name>
</gene>
<reference evidence="2 3" key="1">
    <citation type="submission" date="2018-06" db="EMBL/GenBank/DDBJ databases">
        <title>Genomic Encyclopedia of Archaeal and Bacterial Type Strains, Phase II (KMG-II): from individual species to whole genera.</title>
        <authorList>
            <person name="Goeker M."/>
        </authorList>
    </citation>
    <scope>NUCLEOTIDE SEQUENCE [LARGE SCALE GENOMIC DNA]</scope>
    <source>
        <strain evidence="2 3">DSM 17205</strain>
    </source>
</reference>
<dbReference type="InterPro" id="IPR006531">
    <property type="entry name" value="Gp5/Vgr_OB"/>
</dbReference>
<dbReference type="Proteomes" id="UP000248584">
    <property type="component" value="Unassembled WGS sequence"/>
</dbReference>
<dbReference type="SUPFAM" id="SSF69279">
    <property type="entry name" value="Phage tail proteins"/>
    <property type="match status" value="1"/>
</dbReference>
<name>A0ABX5PWP3_9FLAO</name>
<accession>A0ABX5PWP3</accession>
<dbReference type="Pfam" id="PF04717">
    <property type="entry name" value="Phage_base_V"/>
    <property type="match status" value="1"/>
</dbReference>
<sequence length="592" mass="64573">MNTPNIDLTTLAIKSNGSSIPDEFQVSSVVVKKELNRISKAEITLLDGSAETEQFPASDSSTFVPGTEIIIEAGYNDSNKSIFEGIVIGQRLQIDQEQGSLLIVECYDKAIKMTVGQNSRSFFNQTDSDILTTLINNNGLTASVSSTEVKWQQQVQHNATDWDYLLSRAAANSLLITNSNGRVTAQKPDKNTSSVLTAAYGESIFEIDINLNASDQLSSVKASSWDYKDQAQLSSTTKNTYSGPGNLSSTQLSNVIDLEDYNLQTTAVLDQKELTNWTQAQLLKSNYSKIQGEVKIQGTSSIEPLNYITLNGIGDRFSGDHLVSNVTHYIESGVWVTKVSIGLLEKYLYKTIINDTHASGLIPAMKGLFNGIVKQIDGDPDHQYRILVDVPLMDNTGNGLWARYSNFYASNNAGALFLPEIGDEVVLGCLNEDPRSIVILGSLYSNPKNSPDKNLTLDNNNTVKALVTKSGLRLEFHENDNEILIATPNENSIVLSDKEKNISIKDQNDNKFTLSDKGISMTSPKDISIEANGKLSLKGDQGVEMMANGGDVKTSGININQRADMSYTANATQARIEGDAELTLKGAMVMIN</sequence>
<organism evidence="2 3">
    <name type="scientific">Nonlabens dokdonensis</name>
    <dbReference type="NCBI Taxonomy" id="328515"/>
    <lineage>
        <taxon>Bacteria</taxon>
        <taxon>Pseudomonadati</taxon>
        <taxon>Bacteroidota</taxon>
        <taxon>Flavobacteriia</taxon>
        <taxon>Flavobacteriales</taxon>
        <taxon>Flavobacteriaceae</taxon>
        <taxon>Nonlabens</taxon>
    </lineage>
</organism>
<proteinExistence type="predicted"/>
<dbReference type="Gene3D" id="2.40.50.230">
    <property type="entry name" value="Gp5 N-terminal domain"/>
    <property type="match status" value="1"/>
</dbReference>
<evidence type="ECO:0000259" key="1">
    <source>
        <dbReference type="Pfam" id="PF04717"/>
    </source>
</evidence>
<comment type="caution">
    <text evidence="2">The sequence shown here is derived from an EMBL/GenBank/DDBJ whole genome shotgun (WGS) entry which is preliminary data.</text>
</comment>
<dbReference type="EMBL" id="QKZR01000003">
    <property type="protein sequence ID" value="PZX39614.1"/>
    <property type="molecule type" value="Genomic_DNA"/>
</dbReference>
<evidence type="ECO:0000313" key="3">
    <source>
        <dbReference type="Proteomes" id="UP000248584"/>
    </source>
</evidence>
<keyword evidence="3" id="KW-1185">Reference proteome</keyword>
<dbReference type="SUPFAM" id="SSF69255">
    <property type="entry name" value="gp5 N-terminal domain-like"/>
    <property type="match status" value="1"/>
</dbReference>
<dbReference type="RefSeq" id="WP_015363353.1">
    <property type="nucleotide sequence ID" value="NZ_QKZR01000003.1"/>
</dbReference>
<feature type="domain" description="Gp5/Type VI secretion system Vgr protein OB-fold" evidence="1">
    <location>
        <begin position="370"/>
        <end position="444"/>
    </location>
</feature>